<dbReference type="EMBL" id="LAZR01005613">
    <property type="protein sequence ID" value="KKM98494.1"/>
    <property type="molecule type" value="Genomic_DNA"/>
</dbReference>
<dbReference type="InterPro" id="IPR000412">
    <property type="entry name" value="ABC_2_transport"/>
</dbReference>
<dbReference type="PANTHER" id="PTHR43229:SF2">
    <property type="entry name" value="NODULATION PROTEIN J"/>
    <property type="match status" value="1"/>
</dbReference>
<evidence type="ECO:0000256" key="4">
    <source>
        <dbReference type="ARBA" id="ARBA00023136"/>
    </source>
</evidence>
<dbReference type="InterPro" id="IPR051784">
    <property type="entry name" value="Nod_factor_ABC_transporter"/>
</dbReference>
<name>A0A0F9LTQ4_9ZZZZ</name>
<evidence type="ECO:0000256" key="3">
    <source>
        <dbReference type="ARBA" id="ARBA00022989"/>
    </source>
</evidence>
<accession>A0A0F9LTQ4</accession>
<feature type="transmembrane region" description="Helical" evidence="5">
    <location>
        <begin position="211"/>
        <end position="233"/>
    </location>
</feature>
<sequence>MKTKKVFDRKFIKNQFSQIIALTERNLKLNLRFKYKVIISFITPLIMIAMPIIILGRFFAFNTEFGPWNANNFLIFQFAAYQIYLIRNLINEFPAQLLREKYWKTIPALIIAPLNRFNILIGIFFSHMILISPPIILFFILSYIAYPISFITLIFVVIILFCIALIFSSMGLSLGVFAISNENIWRIIAFGINIVFWFSCVTYPFELFPNIIQQFINLNPLYYIFDILRVVWIEDNIILSIISHPLNFLIFMSSIVILPFISVYVFNITYKKFGVVGY</sequence>
<keyword evidence="4 5" id="KW-0472">Membrane</keyword>
<comment type="subcellular location">
    <subcellularLocation>
        <location evidence="1">Membrane</location>
        <topology evidence="1">Multi-pass membrane protein</topology>
    </subcellularLocation>
</comment>
<dbReference type="AlphaFoldDB" id="A0A0F9LTQ4"/>
<feature type="transmembrane region" description="Helical" evidence="5">
    <location>
        <begin position="245"/>
        <end position="266"/>
    </location>
</feature>
<organism evidence="7">
    <name type="scientific">marine sediment metagenome</name>
    <dbReference type="NCBI Taxonomy" id="412755"/>
    <lineage>
        <taxon>unclassified sequences</taxon>
        <taxon>metagenomes</taxon>
        <taxon>ecological metagenomes</taxon>
    </lineage>
</organism>
<dbReference type="GO" id="GO:0043190">
    <property type="term" value="C:ATP-binding cassette (ABC) transporter complex"/>
    <property type="evidence" value="ECO:0007669"/>
    <property type="project" value="InterPro"/>
</dbReference>
<feature type="transmembrane region" description="Helical" evidence="5">
    <location>
        <begin position="119"/>
        <end position="144"/>
    </location>
</feature>
<keyword evidence="3 5" id="KW-1133">Transmembrane helix</keyword>
<evidence type="ECO:0000256" key="5">
    <source>
        <dbReference type="SAM" id="Phobius"/>
    </source>
</evidence>
<protein>
    <recommendedName>
        <fullName evidence="6">ABC transmembrane type-2 domain-containing protein</fullName>
    </recommendedName>
</protein>
<dbReference type="PROSITE" id="PS51012">
    <property type="entry name" value="ABC_TM2"/>
    <property type="match status" value="1"/>
</dbReference>
<dbReference type="InterPro" id="IPR047817">
    <property type="entry name" value="ABC2_TM_bact-type"/>
</dbReference>
<comment type="caution">
    <text evidence="7">The sequence shown here is derived from an EMBL/GenBank/DDBJ whole genome shotgun (WGS) entry which is preliminary data.</text>
</comment>
<dbReference type="Pfam" id="PF01061">
    <property type="entry name" value="ABC2_membrane"/>
    <property type="match status" value="1"/>
</dbReference>
<dbReference type="PANTHER" id="PTHR43229">
    <property type="entry name" value="NODULATION PROTEIN J"/>
    <property type="match status" value="1"/>
</dbReference>
<reference evidence="7" key="1">
    <citation type="journal article" date="2015" name="Nature">
        <title>Complex archaea that bridge the gap between prokaryotes and eukaryotes.</title>
        <authorList>
            <person name="Spang A."/>
            <person name="Saw J.H."/>
            <person name="Jorgensen S.L."/>
            <person name="Zaremba-Niedzwiedzka K."/>
            <person name="Martijn J."/>
            <person name="Lind A.E."/>
            <person name="van Eijk R."/>
            <person name="Schleper C."/>
            <person name="Guy L."/>
            <person name="Ettema T.J."/>
        </authorList>
    </citation>
    <scope>NUCLEOTIDE SEQUENCE</scope>
</reference>
<evidence type="ECO:0000259" key="6">
    <source>
        <dbReference type="PROSITE" id="PS51012"/>
    </source>
</evidence>
<keyword evidence="2 5" id="KW-0812">Transmembrane</keyword>
<evidence type="ECO:0000313" key="7">
    <source>
        <dbReference type="EMBL" id="KKM98494.1"/>
    </source>
</evidence>
<feature type="transmembrane region" description="Helical" evidence="5">
    <location>
        <begin position="150"/>
        <end position="177"/>
    </location>
</feature>
<feature type="transmembrane region" description="Helical" evidence="5">
    <location>
        <begin position="37"/>
        <end position="60"/>
    </location>
</feature>
<evidence type="ECO:0000256" key="1">
    <source>
        <dbReference type="ARBA" id="ARBA00004141"/>
    </source>
</evidence>
<dbReference type="PIRSF" id="PIRSF006648">
    <property type="entry name" value="DrrB"/>
    <property type="match status" value="1"/>
</dbReference>
<gene>
    <name evidence="7" type="ORF">LCGC14_1157410</name>
</gene>
<feature type="transmembrane region" description="Helical" evidence="5">
    <location>
        <begin position="72"/>
        <end position="90"/>
    </location>
</feature>
<dbReference type="GO" id="GO:0140359">
    <property type="term" value="F:ABC-type transporter activity"/>
    <property type="evidence" value="ECO:0007669"/>
    <property type="project" value="InterPro"/>
</dbReference>
<evidence type="ECO:0000256" key="2">
    <source>
        <dbReference type="ARBA" id="ARBA00022692"/>
    </source>
</evidence>
<dbReference type="InterPro" id="IPR013525">
    <property type="entry name" value="ABC2_TM"/>
</dbReference>
<proteinExistence type="predicted"/>
<feature type="transmembrane region" description="Helical" evidence="5">
    <location>
        <begin position="184"/>
        <end position="205"/>
    </location>
</feature>
<feature type="domain" description="ABC transmembrane type-2" evidence="6">
    <location>
        <begin position="35"/>
        <end position="269"/>
    </location>
</feature>